<keyword evidence="2" id="KW-1185">Reference proteome</keyword>
<accession>A0A1S6L3E8</accession>
<dbReference type="Proteomes" id="UP000221250">
    <property type="component" value="Segment"/>
</dbReference>
<sequence>MAVYATNTTRRFYHAHWCRLARHIGLDIQRYAAFNGEDMIGLKLPREGFTAEQLFTKMNTLNKISQTVENKVPMRVYLFGARRYRFVLFEQFISVTEVSNEDV</sequence>
<evidence type="ECO:0000313" key="2">
    <source>
        <dbReference type="Proteomes" id="UP000221250"/>
    </source>
</evidence>
<proteinExistence type="predicted"/>
<evidence type="ECO:0000313" key="1">
    <source>
        <dbReference type="EMBL" id="AQT28700.1"/>
    </source>
</evidence>
<organism evidence="1 2">
    <name type="scientific">Erwinia phage vB_EamM_Yoloswag</name>
    <dbReference type="NCBI Taxonomy" id="1958956"/>
    <lineage>
        <taxon>Viruses</taxon>
        <taxon>Duplodnaviria</taxon>
        <taxon>Heunggongvirae</taxon>
        <taxon>Uroviricota</taxon>
        <taxon>Caudoviricetes</taxon>
        <taxon>Yoloswagvirus</taxon>
        <taxon>Yoloswagvirus yoloswag</taxon>
    </lineage>
</organism>
<name>A0A1S6L3E8_9CAUD</name>
<dbReference type="EMBL" id="KY448244">
    <property type="protein sequence ID" value="AQT28700.1"/>
    <property type="molecule type" value="Genomic_DNA"/>
</dbReference>
<gene>
    <name evidence="1" type="ORF">YOLOSWAG_222</name>
</gene>
<reference evidence="1 2" key="1">
    <citation type="submission" date="2017-01" db="EMBL/GenBank/DDBJ databases">
        <authorList>
            <person name="Mah S.A."/>
            <person name="Swanson W.J."/>
            <person name="Moy G.W."/>
            <person name="Vacquier V.D."/>
        </authorList>
    </citation>
    <scope>NUCLEOTIDE SEQUENCE [LARGE SCALE GENOMIC DNA]</scope>
</reference>
<protein>
    <submittedName>
        <fullName evidence="1">Uncharacterized protein</fullName>
    </submittedName>
</protein>